<evidence type="ECO:0000313" key="16">
    <source>
        <dbReference type="Proteomes" id="UP000216021"/>
    </source>
</evidence>
<keyword evidence="3" id="KW-0813">Transport</keyword>
<accession>A0A1S8CLG8</accession>
<sequence length="459" mass="48801">MFIQETLKFVVDILKVPAVLVGVIALIGLLAQKKSFSDVVKGTVKTILGFIVLGGGATVLVGSLNPLGGMFEHAFNIQGIIPNNEAIVSISLEKYGASTALIMAFGMVANIIVARFTRLKYIFLTGHHTFYMACMIGIILTVAGFEGVQLVFTGALTLGLVMAFFPAIAQRYMRRITGNDDIAFGHFGTLGYVLAGWIGTRVGKGSRSTEEMNLPKNLSFLRDSSISISMTMIVIYLILAICAGQTYVESQLSGGQNYLVYSIIQAITFAAGVFIILQGVRLILAEIVPAFTGFSERLVPNARPALDCPVVYPYAPNAVLIGFLFSFLGGLVGLFLLGQMKMVLILPGVVPHFFTGATAGVFGNATGGRRGAMLGAFANGLLITFLPVLLLPVLGALGFANTTFSDADFGVIGIVLGNMARFMTKETIMVAIIAIFALLVAHNFLGKGKSAPTADRVEK</sequence>
<dbReference type="InterPro" id="IPR004703">
    <property type="entry name" value="PTS_sugar-sp_permease"/>
</dbReference>
<evidence type="ECO:0000256" key="13">
    <source>
        <dbReference type="ARBA" id="ARBA00042859"/>
    </source>
</evidence>
<keyword evidence="4" id="KW-1003">Cell membrane</keyword>
<keyword evidence="9 14" id="KW-0472">Membrane</keyword>
<name>A0A1S8CLG8_9GAMM</name>
<feature type="transmembrane region" description="Helical" evidence="14">
    <location>
        <begin position="43"/>
        <end position="64"/>
    </location>
</feature>
<evidence type="ECO:0000256" key="7">
    <source>
        <dbReference type="ARBA" id="ARBA00022692"/>
    </source>
</evidence>
<dbReference type="EMBL" id="MOXD01000003">
    <property type="protein sequence ID" value="OMQ24712.1"/>
    <property type="molecule type" value="Genomic_DNA"/>
</dbReference>
<feature type="transmembrane region" description="Helical" evidence="14">
    <location>
        <begin position="318"/>
        <end position="337"/>
    </location>
</feature>
<proteinExistence type="inferred from homology"/>
<evidence type="ECO:0000313" key="15">
    <source>
        <dbReference type="EMBL" id="OMQ24712.1"/>
    </source>
</evidence>
<reference evidence="15 16" key="1">
    <citation type="submission" date="2016-11" db="EMBL/GenBank/DDBJ databases">
        <title>Rahnella oryzae sp. nov., isolated from rice root.</title>
        <authorList>
            <person name="Zhang X.-X."/>
            <person name="Zhang J."/>
        </authorList>
    </citation>
    <scope>NUCLEOTIDE SEQUENCE [LARGE SCALE GENOMIC DNA]</scope>
    <source>
        <strain evidence="15 16">J11-6</strain>
    </source>
</reference>
<keyword evidence="7 14" id="KW-0812">Transmembrane</keyword>
<keyword evidence="5" id="KW-0762">Sugar transport</keyword>
<dbReference type="PANTHER" id="PTHR33843">
    <property type="entry name" value="ASCORBATE-SPECIFIC PTS SYSTEM EIIC COMPONENT"/>
    <property type="match status" value="1"/>
</dbReference>
<feature type="transmembrane region" description="Helical" evidence="14">
    <location>
        <begin position="121"/>
        <end position="144"/>
    </location>
</feature>
<comment type="subcellular location">
    <subcellularLocation>
        <location evidence="1">Cell membrane</location>
        <topology evidence="1">Multi-pass membrane protein</topology>
    </subcellularLocation>
</comment>
<dbReference type="NCBIfam" id="NF006920">
    <property type="entry name" value="PRK09410.1-2"/>
    <property type="match status" value="1"/>
</dbReference>
<keyword evidence="6" id="KW-0598">Phosphotransferase system</keyword>
<evidence type="ECO:0000256" key="1">
    <source>
        <dbReference type="ARBA" id="ARBA00004651"/>
    </source>
</evidence>
<dbReference type="PANTHER" id="PTHR33843:SF4">
    <property type="entry name" value="ASCORBATE-SPECIFIC PTS SYSTEM EIIC COMPONENT"/>
    <property type="match status" value="1"/>
</dbReference>
<evidence type="ECO:0000256" key="11">
    <source>
        <dbReference type="ARBA" id="ARBA00038218"/>
    </source>
</evidence>
<evidence type="ECO:0000256" key="3">
    <source>
        <dbReference type="ARBA" id="ARBA00022448"/>
    </source>
</evidence>
<gene>
    <name evidence="15" type="ORF">BMI79_07780</name>
</gene>
<dbReference type="NCBIfam" id="NF009549">
    <property type="entry name" value="PRK12996.1"/>
    <property type="match status" value="1"/>
</dbReference>
<dbReference type="InterPro" id="IPR051562">
    <property type="entry name" value="Ascorbate-PTS_EIIC"/>
</dbReference>
<dbReference type="AlphaFoldDB" id="A0A1S8CLG8"/>
<feature type="transmembrane region" description="Helical" evidence="14">
    <location>
        <begin position="13"/>
        <end position="31"/>
    </location>
</feature>
<keyword evidence="16" id="KW-1185">Reference proteome</keyword>
<protein>
    <recommendedName>
        <fullName evidence="12">Ascorbate-specific PTS system EIIC component</fullName>
    </recommendedName>
    <alternativeName>
        <fullName evidence="13">Ascorbate-specific permease IIC component UlaA</fullName>
    </alternativeName>
</protein>
<feature type="transmembrane region" description="Helical" evidence="14">
    <location>
        <begin position="258"/>
        <end position="277"/>
    </location>
</feature>
<comment type="similarity">
    <text evidence="11">Belongs to the UlaA family.</text>
</comment>
<feature type="transmembrane region" description="Helical" evidence="14">
    <location>
        <begin position="226"/>
        <end position="246"/>
    </location>
</feature>
<dbReference type="GO" id="GO:0005886">
    <property type="term" value="C:plasma membrane"/>
    <property type="evidence" value="ECO:0007669"/>
    <property type="project" value="UniProtKB-SubCell"/>
</dbReference>
<evidence type="ECO:0000256" key="8">
    <source>
        <dbReference type="ARBA" id="ARBA00022989"/>
    </source>
</evidence>
<dbReference type="Pfam" id="PF03611">
    <property type="entry name" value="EIIC-GAT"/>
    <property type="match status" value="1"/>
</dbReference>
<dbReference type="NCBIfam" id="NF009553">
    <property type="entry name" value="PRK12997.1-5"/>
    <property type="match status" value="1"/>
</dbReference>
<dbReference type="NCBIfam" id="NF006922">
    <property type="entry name" value="PRK09410.1-5"/>
    <property type="match status" value="1"/>
</dbReference>
<feature type="transmembrane region" description="Helical" evidence="14">
    <location>
        <begin position="343"/>
        <end position="362"/>
    </location>
</feature>
<feature type="transmembrane region" description="Helical" evidence="14">
    <location>
        <begin position="374"/>
        <end position="400"/>
    </location>
</feature>
<evidence type="ECO:0000256" key="12">
    <source>
        <dbReference type="ARBA" id="ARBA00039702"/>
    </source>
</evidence>
<dbReference type="STRING" id="2034155.BMI79_07780"/>
<comment type="subunit">
    <text evidence="2">Homodimer.</text>
</comment>
<feature type="transmembrane region" description="Helical" evidence="14">
    <location>
        <begin position="428"/>
        <end position="446"/>
    </location>
</feature>
<dbReference type="GO" id="GO:0009401">
    <property type="term" value="P:phosphoenolpyruvate-dependent sugar phosphotransferase system"/>
    <property type="evidence" value="ECO:0007669"/>
    <property type="project" value="UniProtKB-KW"/>
</dbReference>
<feature type="transmembrane region" description="Helical" evidence="14">
    <location>
        <begin position="150"/>
        <end position="169"/>
    </location>
</feature>
<dbReference type="RefSeq" id="WP_076941593.1">
    <property type="nucleotide sequence ID" value="NZ_MOXD01000003.1"/>
</dbReference>
<dbReference type="Proteomes" id="UP000216021">
    <property type="component" value="Unassembled WGS sequence"/>
</dbReference>
<organism evidence="15 16">
    <name type="scientific">Serratia oryzae</name>
    <dbReference type="NCBI Taxonomy" id="2034155"/>
    <lineage>
        <taxon>Bacteria</taxon>
        <taxon>Pseudomonadati</taxon>
        <taxon>Pseudomonadota</taxon>
        <taxon>Gammaproteobacteria</taxon>
        <taxon>Enterobacterales</taxon>
        <taxon>Yersiniaceae</taxon>
        <taxon>Serratia</taxon>
    </lineage>
</organism>
<evidence type="ECO:0000256" key="9">
    <source>
        <dbReference type="ARBA" id="ARBA00023136"/>
    </source>
</evidence>
<evidence type="ECO:0000256" key="4">
    <source>
        <dbReference type="ARBA" id="ARBA00022475"/>
    </source>
</evidence>
<dbReference type="OrthoDB" id="9796178at2"/>
<comment type="caution">
    <text evidence="15">The sequence shown here is derived from an EMBL/GenBank/DDBJ whole genome shotgun (WGS) entry which is preliminary data.</text>
</comment>
<evidence type="ECO:0000256" key="14">
    <source>
        <dbReference type="SAM" id="Phobius"/>
    </source>
</evidence>
<evidence type="ECO:0000256" key="5">
    <source>
        <dbReference type="ARBA" id="ARBA00022597"/>
    </source>
</evidence>
<evidence type="ECO:0000256" key="6">
    <source>
        <dbReference type="ARBA" id="ARBA00022683"/>
    </source>
</evidence>
<comment type="function">
    <text evidence="10">The phosphoenolpyruvate-dependent sugar phosphotransferase system (sugar PTS), a major carbohydrate active transport system, catalyzes the phosphorylation of incoming sugar substrates concomitantly with their translocation across the cell membrane. The enzyme II UlaABC PTS system is involved in ascorbate transport.</text>
</comment>
<keyword evidence="8 14" id="KW-1133">Transmembrane helix</keyword>
<evidence type="ECO:0000256" key="10">
    <source>
        <dbReference type="ARBA" id="ARBA00037387"/>
    </source>
</evidence>
<evidence type="ECO:0000256" key="2">
    <source>
        <dbReference type="ARBA" id="ARBA00011738"/>
    </source>
</evidence>
<feature type="transmembrane region" description="Helical" evidence="14">
    <location>
        <begin position="95"/>
        <end position="114"/>
    </location>
</feature>